<dbReference type="PANTHER" id="PTHR43362:SF1">
    <property type="entry name" value="MANNITOL DEHYDROGENASE 2-RELATED"/>
    <property type="match status" value="1"/>
</dbReference>
<dbReference type="SUPFAM" id="SSF48179">
    <property type="entry name" value="6-phosphogluconate dehydrogenase C-terminal domain-like"/>
    <property type="match status" value="1"/>
</dbReference>
<dbReference type="Gene3D" id="3.40.50.720">
    <property type="entry name" value="NAD(P)-binding Rossmann-like Domain"/>
    <property type="match status" value="1"/>
</dbReference>
<keyword evidence="5" id="KW-1185">Reference proteome</keyword>
<name>A0A0L1JTD0_9RHOB</name>
<evidence type="ECO:0000313" key="5">
    <source>
        <dbReference type="Proteomes" id="UP000036938"/>
    </source>
</evidence>
<keyword evidence="1" id="KW-0560">Oxidoreductase</keyword>
<feature type="domain" description="Mannitol dehydrogenase C-terminal" evidence="3">
    <location>
        <begin position="287"/>
        <end position="473"/>
    </location>
</feature>
<dbReference type="Pfam" id="PF01232">
    <property type="entry name" value="Mannitol_dh"/>
    <property type="match status" value="1"/>
</dbReference>
<evidence type="ECO:0000259" key="3">
    <source>
        <dbReference type="Pfam" id="PF08125"/>
    </source>
</evidence>
<proteinExistence type="predicted"/>
<dbReference type="PANTHER" id="PTHR43362">
    <property type="entry name" value="MANNITOL DEHYDROGENASE DSF1-RELATED"/>
    <property type="match status" value="1"/>
</dbReference>
<dbReference type="STRING" id="1317121.ATO11_06140"/>
<dbReference type="PATRIC" id="fig|1317121.7.peg.1608"/>
<evidence type="ECO:0000313" key="4">
    <source>
        <dbReference type="EMBL" id="KNG94942.1"/>
    </source>
</evidence>
<gene>
    <name evidence="4" type="ORF">ATO11_06140</name>
</gene>
<accession>A0A0L1JTD0</accession>
<dbReference type="OrthoDB" id="271711at2"/>
<evidence type="ECO:0000259" key="2">
    <source>
        <dbReference type="Pfam" id="PF01232"/>
    </source>
</evidence>
<dbReference type="InterPro" id="IPR050988">
    <property type="entry name" value="Mannitol_DH/Oxidoreductase"/>
</dbReference>
<dbReference type="InterPro" id="IPR013118">
    <property type="entry name" value="Mannitol_DH_C"/>
</dbReference>
<dbReference type="InterPro" id="IPR000669">
    <property type="entry name" value="Mannitol_DH"/>
</dbReference>
<dbReference type="PRINTS" id="PR00084">
    <property type="entry name" value="MTLDHDRGNASE"/>
</dbReference>
<sequence length="499" mass="53915">MDELIPLRLSTLGALPQGVLVPTYDRARLSPGIVHVGLGNFHRAHQAWYLHRLMQAGEAMDWAIIGAGVRPYDSAMRDRLLAQDCLTTLIELDPARTAVEVTGAMIDYLPVEPDNGALIAQIADPSTRIVSMTVTEGGYYNGPHGFDIDHADLRADIATPDRPRTVFGAIVAALGLRHAAGHGPITLLSCDNLQNNGDILRNAVVTLAQATDPALAKWIDRSCSFPNSMVDCIVPATGPTELDLVHGLGIDDKAPVTHEAFRHWVIEDKFCAGRPAWDKVGAIMTDDVHVFEAMKLRILNGGHQIVANAGELLSVGTISDATADPTIGALFDKVEAEEILPQVAPVPGFTPEAYLDLIRARFLNPRIVDTTRRVAFDGSSRHPGFLLPSLRDRLASGQPAPGLALVEALWARYCVGTREDGTTIEPNDPMWDRLQPQARAAQSDPMVWLQMDDIYGPLAQNPEFRAAFADAVIAVRDLGVVGAIEAYCHGARTPRASAS</sequence>
<dbReference type="Pfam" id="PF08125">
    <property type="entry name" value="Mannitol_dh_C"/>
    <property type="match status" value="1"/>
</dbReference>
<dbReference type="SUPFAM" id="SSF51735">
    <property type="entry name" value="NAD(P)-binding Rossmann-fold domains"/>
    <property type="match status" value="1"/>
</dbReference>
<dbReference type="AlphaFoldDB" id="A0A0L1JTD0"/>
<organism evidence="4 5">
    <name type="scientific">Pseudaestuariivita atlantica</name>
    <dbReference type="NCBI Taxonomy" id="1317121"/>
    <lineage>
        <taxon>Bacteria</taxon>
        <taxon>Pseudomonadati</taxon>
        <taxon>Pseudomonadota</taxon>
        <taxon>Alphaproteobacteria</taxon>
        <taxon>Rhodobacterales</taxon>
        <taxon>Paracoccaceae</taxon>
        <taxon>Pseudaestuariivita</taxon>
    </lineage>
</organism>
<dbReference type="EMBL" id="AQQZ01000002">
    <property type="protein sequence ID" value="KNG94942.1"/>
    <property type="molecule type" value="Genomic_DNA"/>
</dbReference>
<dbReference type="GO" id="GO:0016616">
    <property type="term" value="F:oxidoreductase activity, acting on the CH-OH group of donors, NAD or NADP as acceptor"/>
    <property type="evidence" value="ECO:0007669"/>
    <property type="project" value="TreeGrafter"/>
</dbReference>
<dbReference type="InterPro" id="IPR013328">
    <property type="entry name" value="6PGD_dom2"/>
</dbReference>
<evidence type="ECO:0000256" key="1">
    <source>
        <dbReference type="ARBA" id="ARBA00023002"/>
    </source>
</evidence>
<dbReference type="Gene3D" id="1.10.1040.10">
    <property type="entry name" value="N-(1-d-carboxylethyl)-l-norvaline Dehydrogenase, domain 2"/>
    <property type="match status" value="1"/>
</dbReference>
<dbReference type="InterPro" id="IPR008927">
    <property type="entry name" value="6-PGluconate_DH-like_C_sf"/>
</dbReference>
<comment type="caution">
    <text evidence="4">The sequence shown here is derived from an EMBL/GenBank/DDBJ whole genome shotgun (WGS) entry which is preliminary data.</text>
</comment>
<dbReference type="Proteomes" id="UP000036938">
    <property type="component" value="Unassembled WGS sequence"/>
</dbReference>
<feature type="domain" description="Mannitol dehydrogenase N-terminal" evidence="2">
    <location>
        <begin position="32"/>
        <end position="279"/>
    </location>
</feature>
<dbReference type="InterPro" id="IPR036291">
    <property type="entry name" value="NAD(P)-bd_dom_sf"/>
</dbReference>
<reference evidence="4 5" key="1">
    <citation type="journal article" date="2015" name="Int. J. Syst. Evol. Microbiol.">
        <title>Aestuariivita atlantica sp. nov., isolated from deep sea sediment of the Atlantic Ocean.</title>
        <authorList>
            <person name="Li G."/>
            <person name="Lai Q."/>
            <person name="Du Y."/>
            <person name="Liu X."/>
            <person name="Sun F."/>
            <person name="Shao Z."/>
        </authorList>
    </citation>
    <scope>NUCLEOTIDE SEQUENCE [LARGE SCALE GENOMIC DNA]</scope>
    <source>
        <strain evidence="4 5">22II-S11-z3</strain>
    </source>
</reference>
<dbReference type="InterPro" id="IPR013131">
    <property type="entry name" value="Mannitol_DH_N"/>
</dbReference>
<protein>
    <submittedName>
        <fullName evidence="4">Mannitol dehydrogenase</fullName>
    </submittedName>
</protein>
<dbReference type="RefSeq" id="WP_050529934.1">
    <property type="nucleotide sequence ID" value="NZ_AQQZ01000002.1"/>
</dbReference>